<keyword evidence="2 5" id="KW-0227">DNA damage</keyword>
<dbReference type="InterPro" id="IPR036995">
    <property type="entry name" value="MPG_sf"/>
</dbReference>
<dbReference type="PANTHER" id="PTHR10429">
    <property type="entry name" value="DNA-3-METHYLADENINE GLYCOSYLASE"/>
    <property type="match status" value="1"/>
</dbReference>
<dbReference type="GO" id="GO:0006284">
    <property type="term" value="P:base-excision repair"/>
    <property type="evidence" value="ECO:0007669"/>
    <property type="project" value="InterPro"/>
</dbReference>
<organism evidence="6 7">
    <name type="scientific">Anditalea andensis</name>
    <dbReference type="NCBI Taxonomy" id="1048983"/>
    <lineage>
        <taxon>Bacteria</taxon>
        <taxon>Pseudomonadati</taxon>
        <taxon>Bacteroidota</taxon>
        <taxon>Cytophagia</taxon>
        <taxon>Cytophagales</taxon>
        <taxon>Cytophagaceae</taxon>
        <taxon>Anditalea</taxon>
    </lineage>
</organism>
<dbReference type="AlphaFoldDB" id="A0A074KVK7"/>
<reference evidence="6 7" key="1">
    <citation type="submission" date="2014-04" db="EMBL/GenBank/DDBJ databases">
        <title>Characterization and application of a salt tolerant electro-active bacterium.</title>
        <authorList>
            <person name="Yang L."/>
            <person name="Wei S."/>
            <person name="Tay Q.X.M."/>
        </authorList>
    </citation>
    <scope>NUCLEOTIDE SEQUENCE [LARGE SCALE GENOMIC DNA]</scope>
    <source>
        <strain evidence="6 7">LY1</strain>
    </source>
</reference>
<dbReference type="Pfam" id="PF02245">
    <property type="entry name" value="Pur_DNA_glyco"/>
    <property type="match status" value="1"/>
</dbReference>
<dbReference type="NCBIfam" id="TIGR00567">
    <property type="entry name" value="3mg"/>
    <property type="match status" value="1"/>
</dbReference>
<keyword evidence="7" id="KW-1185">Reference proteome</keyword>
<evidence type="ECO:0000256" key="2">
    <source>
        <dbReference type="ARBA" id="ARBA00022763"/>
    </source>
</evidence>
<accession>A0A074KVK7</accession>
<dbReference type="EMBL" id="JMIH01000016">
    <property type="protein sequence ID" value="KEO74016.1"/>
    <property type="molecule type" value="Genomic_DNA"/>
</dbReference>
<name>A0A074KVK7_9BACT</name>
<dbReference type="STRING" id="1048983.EL17_07645"/>
<dbReference type="CDD" id="cd00540">
    <property type="entry name" value="AAG"/>
    <property type="match status" value="1"/>
</dbReference>
<comment type="similarity">
    <text evidence="1 5">Belongs to the DNA glycosylase MPG family.</text>
</comment>
<keyword evidence="4 5" id="KW-0234">DNA repair</keyword>
<evidence type="ECO:0000256" key="5">
    <source>
        <dbReference type="HAMAP-Rule" id="MF_00527"/>
    </source>
</evidence>
<evidence type="ECO:0000313" key="7">
    <source>
        <dbReference type="Proteomes" id="UP000027821"/>
    </source>
</evidence>
<dbReference type="InterPro" id="IPR011034">
    <property type="entry name" value="Formyl_transferase-like_C_sf"/>
</dbReference>
<dbReference type="InterPro" id="IPR003180">
    <property type="entry name" value="MPG"/>
</dbReference>
<dbReference type="PANTHER" id="PTHR10429:SF0">
    <property type="entry name" value="DNA-3-METHYLADENINE GLYCOSYLASE"/>
    <property type="match status" value="1"/>
</dbReference>
<sequence length="199" mass="22289">MKVLPKSFFLNGDVTAISQNLLGKILVTNINNQITIGKIVETEAYHGSKDKACHAYLHRNTKRTSVMFKDGGRSYVYLCYGIHFLFNVVTHGEGEPNAVLIRSLEPIDGLPIMKQRRQMDNPKTLCNGPGKLAQAMGIDKVVNDTVLYEKNSPIWIGDVGTGEDFETVTTTRIGVDYAEEDALLPWRYYIKGNSYISKK</sequence>
<dbReference type="GO" id="GO:0003905">
    <property type="term" value="F:alkylbase DNA N-glycosylase activity"/>
    <property type="evidence" value="ECO:0007669"/>
    <property type="project" value="InterPro"/>
</dbReference>
<proteinExistence type="inferred from homology"/>
<dbReference type="SUPFAM" id="SSF50486">
    <property type="entry name" value="FMT C-terminal domain-like"/>
    <property type="match status" value="1"/>
</dbReference>
<dbReference type="eggNOG" id="COG2094">
    <property type="taxonomic scope" value="Bacteria"/>
</dbReference>
<gene>
    <name evidence="6" type="ORF">EL17_07645</name>
</gene>
<dbReference type="EC" id="3.2.2.-" evidence="5"/>
<protein>
    <recommendedName>
        <fullName evidence="5">Putative 3-methyladenine DNA glycosylase</fullName>
        <ecNumber evidence="5">3.2.2.-</ecNumber>
    </recommendedName>
</protein>
<evidence type="ECO:0000313" key="6">
    <source>
        <dbReference type="EMBL" id="KEO74016.1"/>
    </source>
</evidence>
<dbReference type="Gene3D" id="3.10.300.10">
    <property type="entry name" value="Methylpurine-DNA glycosylase (MPG)"/>
    <property type="match status" value="1"/>
</dbReference>
<evidence type="ECO:0000256" key="1">
    <source>
        <dbReference type="ARBA" id="ARBA00009232"/>
    </source>
</evidence>
<comment type="caution">
    <text evidence="6">The sequence shown here is derived from an EMBL/GenBank/DDBJ whole genome shotgun (WGS) entry which is preliminary data.</text>
</comment>
<dbReference type="Proteomes" id="UP000027821">
    <property type="component" value="Unassembled WGS sequence"/>
</dbReference>
<keyword evidence="3 5" id="KW-0378">Hydrolase</keyword>
<dbReference type="GO" id="GO:0003677">
    <property type="term" value="F:DNA binding"/>
    <property type="evidence" value="ECO:0007669"/>
    <property type="project" value="InterPro"/>
</dbReference>
<evidence type="ECO:0000256" key="4">
    <source>
        <dbReference type="ARBA" id="ARBA00023204"/>
    </source>
</evidence>
<evidence type="ECO:0000256" key="3">
    <source>
        <dbReference type="ARBA" id="ARBA00022801"/>
    </source>
</evidence>
<dbReference type="FunFam" id="3.10.300.10:FF:000001">
    <property type="entry name" value="Putative 3-methyladenine DNA glycosylase"/>
    <property type="match status" value="1"/>
</dbReference>
<dbReference type="HAMAP" id="MF_00527">
    <property type="entry name" value="3MGH"/>
    <property type="match status" value="1"/>
</dbReference>